<sequence>MAKDAETPTGRKSAETPKICFVMMPISDVDGYPAGHFREVYAQLIEPAVTQAGYECSLATSTNSAHMIHLDVVTKVATADLCICDMSTNNPNVMFEYGIRQAFDKPTVLIRDSITTRIFDVNGFRDITYDHTLRIGNILSARASITKAIEETVAGNADGSQVFSLVKLMQITKAAMPSGDLSPDDARFALLERKLDAIVQAVTPEKIQQPRNLVLNEIANWVDMDKTPSMRVGKTTISFNKNSITVRPGGGMIHRFANMASLEGSDFWKSLSPTAQNDIVRSIATFSPDFSSF</sequence>
<evidence type="ECO:0000313" key="2">
    <source>
        <dbReference type="Proteomes" id="UP000531216"/>
    </source>
</evidence>
<comment type="caution">
    <text evidence="1">The sequence shown here is derived from an EMBL/GenBank/DDBJ whole genome shotgun (WGS) entry which is preliminary data.</text>
</comment>
<name>A0A7W6FW31_9HYPH</name>
<proteinExistence type="predicted"/>
<accession>A0A7W6FW31</accession>
<dbReference type="EMBL" id="JACIDO010000011">
    <property type="protein sequence ID" value="MBB3937788.1"/>
    <property type="molecule type" value="Genomic_DNA"/>
</dbReference>
<gene>
    <name evidence="1" type="ORF">GGR05_003956</name>
</gene>
<dbReference type="Proteomes" id="UP000531216">
    <property type="component" value="Unassembled WGS sequence"/>
</dbReference>
<evidence type="ECO:0000313" key="1">
    <source>
        <dbReference type="EMBL" id="MBB3937788.1"/>
    </source>
</evidence>
<dbReference type="RefSeq" id="WP_139224776.1">
    <property type="nucleotide sequence ID" value="NZ_FOOA01000051.1"/>
</dbReference>
<dbReference type="AlphaFoldDB" id="A0A7W6FW31"/>
<organism evidence="1 2">
    <name type="scientific">Aureimonas phyllosphaerae</name>
    <dbReference type="NCBI Taxonomy" id="1166078"/>
    <lineage>
        <taxon>Bacteria</taxon>
        <taxon>Pseudomonadati</taxon>
        <taxon>Pseudomonadota</taxon>
        <taxon>Alphaproteobacteria</taxon>
        <taxon>Hyphomicrobiales</taxon>
        <taxon>Aurantimonadaceae</taxon>
        <taxon>Aureimonas</taxon>
    </lineage>
</organism>
<protein>
    <recommendedName>
        <fullName evidence="3">Nucleoside 2-deoxyribosyltransferase</fullName>
    </recommendedName>
</protein>
<reference evidence="1 2" key="1">
    <citation type="submission" date="2020-08" db="EMBL/GenBank/DDBJ databases">
        <title>Genomic Encyclopedia of Type Strains, Phase IV (KMG-IV): sequencing the most valuable type-strain genomes for metagenomic binning, comparative biology and taxonomic classification.</title>
        <authorList>
            <person name="Goeker M."/>
        </authorList>
    </citation>
    <scope>NUCLEOTIDE SEQUENCE [LARGE SCALE GENOMIC DNA]</scope>
    <source>
        <strain evidence="1 2">DSM 25024</strain>
    </source>
</reference>
<dbReference type="OrthoDB" id="5379851at2"/>
<keyword evidence="2" id="KW-1185">Reference proteome</keyword>
<evidence type="ECO:0008006" key="3">
    <source>
        <dbReference type="Google" id="ProtNLM"/>
    </source>
</evidence>